<dbReference type="RefSeq" id="WP_344223162.1">
    <property type="nucleotide sequence ID" value="NZ_BAAAQA010000002.1"/>
</dbReference>
<evidence type="ECO:0000313" key="8">
    <source>
        <dbReference type="Proteomes" id="UP001500166"/>
    </source>
</evidence>
<evidence type="ECO:0000256" key="4">
    <source>
        <dbReference type="SAM" id="MobiDB-lite"/>
    </source>
</evidence>
<accession>A0ABN2XD26</accession>
<dbReference type="SUPFAM" id="SSF52540">
    <property type="entry name" value="P-loop containing nucleoside triphosphate hydrolases"/>
    <property type="match status" value="2"/>
</dbReference>
<organism evidence="7 8">
    <name type="scientific">Kocuria atrinae</name>
    <dbReference type="NCBI Taxonomy" id="592377"/>
    <lineage>
        <taxon>Bacteria</taxon>
        <taxon>Bacillati</taxon>
        <taxon>Actinomycetota</taxon>
        <taxon>Actinomycetes</taxon>
        <taxon>Micrococcales</taxon>
        <taxon>Micrococcaceae</taxon>
        <taxon>Kocuria</taxon>
    </lineage>
</organism>
<feature type="transmembrane region" description="Helical" evidence="5">
    <location>
        <begin position="215"/>
        <end position="233"/>
    </location>
</feature>
<protein>
    <recommendedName>
        <fullName evidence="6">FtsK domain-containing protein</fullName>
    </recommendedName>
</protein>
<evidence type="ECO:0000256" key="3">
    <source>
        <dbReference type="PROSITE-ProRule" id="PRU00289"/>
    </source>
</evidence>
<dbReference type="Gene3D" id="3.40.50.300">
    <property type="entry name" value="P-loop containing nucleotide triphosphate hydrolases"/>
    <property type="match status" value="1"/>
</dbReference>
<keyword evidence="1 3" id="KW-0547">Nucleotide-binding</keyword>
<proteinExistence type="predicted"/>
<dbReference type="InterPro" id="IPR050206">
    <property type="entry name" value="FtsK/SpoIIIE/SftA"/>
</dbReference>
<evidence type="ECO:0000259" key="6">
    <source>
        <dbReference type="PROSITE" id="PS50901"/>
    </source>
</evidence>
<evidence type="ECO:0000313" key="7">
    <source>
        <dbReference type="EMBL" id="GAA2108300.1"/>
    </source>
</evidence>
<comment type="caution">
    <text evidence="7">The sequence shown here is derived from an EMBL/GenBank/DDBJ whole genome shotgun (WGS) entry which is preliminary data.</text>
</comment>
<keyword evidence="5" id="KW-1133">Transmembrane helix</keyword>
<feature type="region of interest" description="Disordered" evidence="4">
    <location>
        <begin position="72"/>
        <end position="97"/>
    </location>
</feature>
<evidence type="ECO:0000256" key="2">
    <source>
        <dbReference type="ARBA" id="ARBA00022840"/>
    </source>
</evidence>
<feature type="region of interest" description="Disordered" evidence="4">
    <location>
        <begin position="841"/>
        <end position="890"/>
    </location>
</feature>
<keyword evidence="5" id="KW-0472">Membrane</keyword>
<keyword evidence="8" id="KW-1185">Reference proteome</keyword>
<dbReference type="PROSITE" id="PS50901">
    <property type="entry name" value="FTSK"/>
    <property type="match status" value="1"/>
</dbReference>
<dbReference type="EMBL" id="BAAAQA010000002">
    <property type="protein sequence ID" value="GAA2108300.1"/>
    <property type="molecule type" value="Genomic_DNA"/>
</dbReference>
<feature type="domain" description="FtsK" evidence="6">
    <location>
        <begin position="557"/>
        <end position="749"/>
    </location>
</feature>
<name>A0ABN2XD26_9MICC</name>
<keyword evidence="2 3" id="KW-0067">ATP-binding</keyword>
<reference evidence="7 8" key="1">
    <citation type="journal article" date="2019" name="Int. J. Syst. Evol. Microbiol.">
        <title>The Global Catalogue of Microorganisms (GCM) 10K type strain sequencing project: providing services to taxonomists for standard genome sequencing and annotation.</title>
        <authorList>
            <consortium name="The Broad Institute Genomics Platform"/>
            <consortium name="The Broad Institute Genome Sequencing Center for Infectious Disease"/>
            <person name="Wu L."/>
            <person name="Ma J."/>
        </authorList>
    </citation>
    <scope>NUCLEOTIDE SEQUENCE [LARGE SCALE GENOMIC DNA]</scope>
    <source>
        <strain evidence="7 8">JCM 15914</strain>
    </source>
</reference>
<sequence length="1371" mass="145133">MEIMVSLQWAGAVDAQEHRVAIEAEPGTAGSRLAREICSFLGTEAELTVENVDVRSLRFAEPPLLDGAAITLHPSAPAPPTSHHTASTQSAADQHMPSPRLRVVAGVACGTELVIMRGSQWLESVAGVPALAAHPATSDSTEIVMDHAEVRIMPGPVPLREGDRLRCEDSWLQLIMPSDDTSTRRRVSWPTASANDDSPARIITVHRASGQGPRMGLVMGLLPLVLGVVITVVTGMWFFMLFSAVGAIVAVVSWSVGRAVRTRERARLTAALARDLSRCREAAPSAADLVDRLQKLDSGASMARPGHSTMPGPHERWVRLGEAGRVATVQLGDGPSAAPASHRLAPVLLDMSRVPHLELTLPSRHRADVINSLALQLLTGPGALQQLILDPVVGWSPPPFPALRVVEVQHHRSVTGPALEVYSARSATAIPSAEGRVRIVISVAGDRTEGDSSGAVLSWGAAATLACDVEEAVPGLDASTGSNRLELSVDAVSSAVFGRSMQQWSRAQAAIPSLRHAAGLPSSLGSEPVLPEPSKIPEQWAANARLPSLVAAIGVSHHGVESLALGDEHPHLLIAGTTGCGKSEVLRTLVATLACRYPPERLEFLLVDFKGGAALAPLTGLPQRSTLLTDLAAADVQRALEFLRSELRRRERLLAQHGLSDFHQLLHTTPDTEPLVFRELVVVVDEVKMLVDAFSSAGDELAKIATVGRSLGIHLVLATQRPQGAIPADVRANVTQSMCLRVRTEQDSADVIGTSLAAGISSTTPGRAFIDTGQGKPVEVQTAILTGCSTPPVDEVRIRLPETAPSARLPRGAGQAHTVDSGVLRVVADIAAAHRCLVGPEVECSDNTNGSSRDNPIARPVPAPLPETAVPRASSGDEVDLGPAENSAEHWTGRAAWRPLEDGTLFLIGQPMHTSRALLSVAEQLIRARSRPDSCSGRAPALYVMTATPALQDPARRWSDLGWVHGTAAAYDAADVKSLLDSLSDGSQRYLSHSSDGRGDPPEPAVLLVEDWDRCCALLRSGPWAHLEDDLLALASAGTQNGVAMIVSGDRSLAVGRASSAGRTRVYFPAEQTPEALLQWPRLPAVKPLPLRGVLQGASAERCSPAPAHRSPGAHTVIQFPEPSGIVVHDDKLLPGKVPGEPMSTGRGPSVLPPMSDNVSASAPDTIIWPRYRPLPERWSGPEGRVPGLLVGLGTGHVPMSTPWTPGSTLLVVGPSRSGRSTFLDSVEESLGTRTVLRCHPTSAEDLERKFSGAATGTTLLIDDADSLGAQVIQRLGSLWQSGGGMCGAGEPKDLRLIVTMRLSDGLPGLFPPLMQWRHVADTLLLRPRKTFDGELFGASLAGMPVGGPPGRGYWIHRGVADLVQTPQRDG</sequence>
<feature type="binding site" evidence="3">
    <location>
        <begin position="576"/>
        <end position="583"/>
    </location>
    <ligand>
        <name>ATP</name>
        <dbReference type="ChEBI" id="CHEBI:30616"/>
    </ligand>
</feature>
<gene>
    <name evidence="7" type="ORF">GCM10009824_01420</name>
</gene>
<dbReference type="Proteomes" id="UP001500166">
    <property type="component" value="Unassembled WGS sequence"/>
</dbReference>
<dbReference type="PANTHER" id="PTHR22683">
    <property type="entry name" value="SPORULATION PROTEIN RELATED"/>
    <property type="match status" value="1"/>
</dbReference>
<feature type="compositionally biased region" description="Polar residues" evidence="4">
    <location>
        <begin position="845"/>
        <end position="854"/>
    </location>
</feature>
<keyword evidence="5" id="KW-0812">Transmembrane</keyword>
<dbReference type="Pfam" id="PF01580">
    <property type="entry name" value="FtsK_SpoIIIE"/>
    <property type="match status" value="1"/>
</dbReference>
<dbReference type="InterPro" id="IPR003593">
    <property type="entry name" value="AAA+_ATPase"/>
</dbReference>
<dbReference type="InterPro" id="IPR027417">
    <property type="entry name" value="P-loop_NTPase"/>
</dbReference>
<dbReference type="InterPro" id="IPR002543">
    <property type="entry name" value="FtsK_dom"/>
</dbReference>
<evidence type="ECO:0000256" key="5">
    <source>
        <dbReference type="SAM" id="Phobius"/>
    </source>
</evidence>
<dbReference type="PANTHER" id="PTHR22683:SF1">
    <property type="entry name" value="TYPE VII SECRETION SYSTEM PROTEIN ESSC"/>
    <property type="match status" value="1"/>
</dbReference>
<evidence type="ECO:0000256" key="1">
    <source>
        <dbReference type="ARBA" id="ARBA00022741"/>
    </source>
</evidence>
<dbReference type="SMART" id="SM00382">
    <property type="entry name" value="AAA"/>
    <property type="match status" value="2"/>
</dbReference>